<keyword evidence="2" id="KW-0808">Transferase</keyword>
<reference evidence="8 9" key="1">
    <citation type="journal article" date="2020" name="ISME J.">
        <title>Comparative genomics reveals insights into cyanobacterial evolution and habitat adaptation.</title>
        <authorList>
            <person name="Chen M.Y."/>
            <person name="Teng W.K."/>
            <person name="Zhao L."/>
            <person name="Hu C.X."/>
            <person name="Zhou Y.K."/>
            <person name="Han B.P."/>
            <person name="Song L.R."/>
            <person name="Shu W.S."/>
        </authorList>
    </citation>
    <scope>NUCLEOTIDE SEQUENCE [LARGE SCALE GENOMIC DNA]</scope>
    <source>
        <strain evidence="8 9">FACHB-723</strain>
    </source>
</reference>
<evidence type="ECO:0000313" key="9">
    <source>
        <dbReference type="Proteomes" id="UP000642094"/>
    </source>
</evidence>
<name>A0ABR7ZW04_9CYAN</name>
<evidence type="ECO:0000256" key="4">
    <source>
        <dbReference type="ARBA" id="ARBA00022984"/>
    </source>
</evidence>
<dbReference type="InterPro" id="IPR050979">
    <property type="entry name" value="LD-transpeptidase"/>
</dbReference>
<feature type="active site" description="Proton donor/acceptor" evidence="6">
    <location>
        <position position="134"/>
    </location>
</feature>
<sequence length="174" mass="19378">MFKYWQTIPKTLLTALFVTGLVGSVGLVTLSKNNDAVAQNSTRPLNSRERAIERLKRSGQRWIEIRLRSQRLLAWEGNRLVYAVIVSTGKGSTPTPMGVFAVQTKYPVASMEGDDYYVPDVPNVMYYSGNYAIHGAYWHNSFGIPVSHGCTNVAPDHAAWLYRWASVGTPVVVN</sequence>
<evidence type="ECO:0000313" key="8">
    <source>
        <dbReference type="EMBL" id="MBD2188153.1"/>
    </source>
</evidence>
<dbReference type="Proteomes" id="UP000642094">
    <property type="component" value="Unassembled WGS sequence"/>
</dbReference>
<evidence type="ECO:0000256" key="5">
    <source>
        <dbReference type="ARBA" id="ARBA00023316"/>
    </source>
</evidence>
<protein>
    <submittedName>
        <fullName evidence="8">L,D-transpeptidase</fullName>
    </submittedName>
</protein>
<keyword evidence="9" id="KW-1185">Reference proteome</keyword>
<evidence type="ECO:0000259" key="7">
    <source>
        <dbReference type="PROSITE" id="PS52029"/>
    </source>
</evidence>
<dbReference type="CDD" id="cd16913">
    <property type="entry name" value="YkuD_like"/>
    <property type="match status" value="1"/>
</dbReference>
<dbReference type="SUPFAM" id="SSF141523">
    <property type="entry name" value="L,D-transpeptidase catalytic domain-like"/>
    <property type="match status" value="1"/>
</dbReference>
<evidence type="ECO:0000256" key="6">
    <source>
        <dbReference type="PROSITE-ProRule" id="PRU01373"/>
    </source>
</evidence>
<dbReference type="InterPro" id="IPR005490">
    <property type="entry name" value="LD_TPept_cat_dom"/>
</dbReference>
<feature type="active site" description="Nucleophile" evidence="6">
    <location>
        <position position="150"/>
    </location>
</feature>
<proteinExistence type="predicted"/>
<dbReference type="InterPro" id="IPR038063">
    <property type="entry name" value="Transpep_catalytic_dom"/>
</dbReference>
<dbReference type="Pfam" id="PF03734">
    <property type="entry name" value="YkuD"/>
    <property type="match status" value="1"/>
</dbReference>
<comment type="pathway">
    <text evidence="1 6">Cell wall biogenesis; peptidoglycan biosynthesis.</text>
</comment>
<organism evidence="8 9">
    <name type="scientific">Pseudanabaena mucicola FACHB-723</name>
    <dbReference type="NCBI Taxonomy" id="2692860"/>
    <lineage>
        <taxon>Bacteria</taxon>
        <taxon>Bacillati</taxon>
        <taxon>Cyanobacteriota</taxon>
        <taxon>Cyanophyceae</taxon>
        <taxon>Pseudanabaenales</taxon>
        <taxon>Pseudanabaenaceae</taxon>
        <taxon>Pseudanabaena</taxon>
    </lineage>
</organism>
<feature type="domain" description="L,D-TPase catalytic" evidence="7">
    <location>
        <begin position="61"/>
        <end position="174"/>
    </location>
</feature>
<dbReference type="PANTHER" id="PTHR30582:SF2">
    <property type="entry name" value="L,D-TRANSPEPTIDASE YCIB-RELATED"/>
    <property type="match status" value="1"/>
</dbReference>
<dbReference type="RefSeq" id="WP_190403013.1">
    <property type="nucleotide sequence ID" value="NZ_JACJQB010000012.1"/>
</dbReference>
<evidence type="ECO:0000256" key="2">
    <source>
        <dbReference type="ARBA" id="ARBA00022679"/>
    </source>
</evidence>
<keyword evidence="4 6" id="KW-0573">Peptidoglycan synthesis</keyword>
<dbReference type="PROSITE" id="PS52029">
    <property type="entry name" value="LD_TPASE"/>
    <property type="match status" value="1"/>
</dbReference>
<dbReference type="EMBL" id="JACJQB010000012">
    <property type="protein sequence ID" value="MBD2188153.1"/>
    <property type="molecule type" value="Genomic_DNA"/>
</dbReference>
<dbReference type="PANTHER" id="PTHR30582">
    <property type="entry name" value="L,D-TRANSPEPTIDASE"/>
    <property type="match status" value="1"/>
</dbReference>
<keyword evidence="5 6" id="KW-0961">Cell wall biogenesis/degradation</keyword>
<dbReference type="Gene3D" id="2.40.440.10">
    <property type="entry name" value="L,D-transpeptidase catalytic domain-like"/>
    <property type="match status" value="1"/>
</dbReference>
<gene>
    <name evidence="8" type="ORF">H6F41_08365</name>
</gene>
<accession>A0ABR7ZW04</accession>
<evidence type="ECO:0000256" key="3">
    <source>
        <dbReference type="ARBA" id="ARBA00022960"/>
    </source>
</evidence>
<keyword evidence="3 6" id="KW-0133">Cell shape</keyword>
<comment type="caution">
    <text evidence="8">The sequence shown here is derived from an EMBL/GenBank/DDBJ whole genome shotgun (WGS) entry which is preliminary data.</text>
</comment>
<evidence type="ECO:0000256" key="1">
    <source>
        <dbReference type="ARBA" id="ARBA00004752"/>
    </source>
</evidence>